<feature type="region of interest" description="Disordered" evidence="3">
    <location>
        <begin position="364"/>
        <end position="392"/>
    </location>
</feature>
<evidence type="ECO:0000256" key="1">
    <source>
        <dbReference type="ARBA" id="ARBA00008383"/>
    </source>
</evidence>
<name>A0A1H4YVZ2_9NOCA</name>
<dbReference type="Gene3D" id="3.30.1540.10">
    <property type="entry name" value="formyl-coa transferase, domain 3"/>
    <property type="match status" value="2"/>
</dbReference>
<dbReference type="Pfam" id="PF02515">
    <property type="entry name" value="CoA_transf_3"/>
    <property type="match status" value="2"/>
</dbReference>
<organism evidence="4 5">
    <name type="scientific">Rhodococcus koreensis</name>
    <dbReference type="NCBI Taxonomy" id="99653"/>
    <lineage>
        <taxon>Bacteria</taxon>
        <taxon>Bacillati</taxon>
        <taxon>Actinomycetota</taxon>
        <taxon>Actinomycetes</taxon>
        <taxon>Mycobacteriales</taxon>
        <taxon>Nocardiaceae</taxon>
        <taxon>Rhodococcus</taxon>
    </lineage>
</organism>
<dbReference type="PANTHER" id="PTHR48228">
    <property type="entry name" value="SUCCINYL-COA--D-CITRAMALATE COA-TRANSFERASE"/>
    <property type="match status" value="1"/>
</dbReference>
<dbReference type="InterPro" id="IPR023606">
    <property type="entry name" value="CoA-Trfase_III_dom_1_sf"/>
</dbReference>
<dbReference type="InterPro" id="IPR003673">
    <property type="entry name" value="CoA-Trfase_fam_III"/>
</dbReference>
<accession>A0A1H4YVZ2</accession>
<keyword evidence="2 4" id="KW-0808">Transferase</keyword>
<proteinExistence type="inferred from homology"/>
<comment type="similarity">
    <text evidence="1">Belongs to the CoA-transferase III family.</text>
</comment>
<dbReference type="Gene3D" id="3.40.50.10540">
    <property type="entry name" value="Crotonobetainyl-coa:carnitine coa-transferase, domain 1"/>
    <property type="match status" value="2"/>
</dbReference>
<keyword evidence="5" id="KW-1185">Reference proteome</keyword>
<evidence type="ECO:0000256" key="3">
    <source>
        <dbReference type="SAM" id="MobiDB-lite"/>
    </source>
</evidence>
<dbReference type="PANTHER" id="PTHR48228:SF6">
    <property type="entry name" value="L-CARNITINE COA-TRANSFERASE"/>
    <property type="match status" value="1"/>
</dbReference>
<evidence type="ECO:0000313" key="4">
    <source>
        <dbReference type="EMBL" id="SED22296.1"/>
    </source>
</evidence>
<dbReference type="SUPFAM" id="SSF89796">
    <property type="entry name" value="CoA-transferase family III (CaiB/BaiF)"/>
    <property type="match status" value="2"/>
</dbReference>
<dbReference type="EMBL" id="FNSV01000005">
    <property type="protein sequence ID" value="SED22296.1"/>
    <property type="molecule type" value="Genomic_DNA"/>
</dbReference>
<evidence type="ECO:0000313" key="5">
    <source>
        <dbReference type="Proteomes" id="UP000183561"/>
    </source>
</evidence>
<dbReference type="RefSeq" id="WP_072939737.1">
    <property type="nucleotide sequence ID" value="NZ_FNSV01000005.1"/>
</dbReference>
<dbReference type="OrthoDB" id="9797653at2"/>
<reference evidence="5" key="1">
    <citation type="submission" date="2016-10" db="EMBL/GenBank/DDBJ databases">
        <authorList>
            <person name="Varghese N."/>
            <person name="Submissions S."/>
        </authorList>
    </citation>
    <scope>NUCLEOTIDE SEQUENCE [LARGE SCALE GENOMIC DNA]</scope>
    <source>
        <strain evidence="5">DSM 44498</strain>
    </source>
</reference>
<dbReference type="Proteomes" id="UP000183561">
    <property type="component" value="Unassembled WGS sequence"/>
</dbReference>
<dbReference type="GO" id="GO:0016740">
    <property type="term" value="F:transferase activity"/>
    <property type="evidence" value="ECO:0007669"/>
    <property type="project" value="UniProtKB-KW"/>
</dbReference>
<protein>
    <submittedName>
        <fullName evidence="4">Crotonobetainyl-CoA:carnitine CoA-transferase CaiB</fullName>
    </submittedName>
</protein>
<dbReference type="InterPro" id="IPR050509">
    <property type="entry name" value="CoA-transferase_III"/>
</dbReference>
<dbReference type="AlphaFoldDB" id="A0A1H4YVZ2"/>
<evidence type="ECO:0000256" key="2">
    <source>
        <dbReference type="ARBA" id="ARBA00022679"/>
    </source>
</evidence>
<gene>
    <name evidence="4" type="ORF">SAMN04490239_7353</name>
</gene>
<sequence length="807" mass="85284">MTLPLTGVRVLDLTDGLGESCGRYLADLGAQVTKVEGPGGARSRRAEPVVDGVSIPFALRNANKRGIVVDLDDPAGRDRLRELAAESDILIESHAPGLLSERGVGAAELSALAPSLVCVSVTPFGQTGPYRDWAATEQVLYALSGVLSRSGAPGAEPLLPPAGLVEETVGMHAAWSALLAYYDRIHTGRGQVVDLSAFEALVHGFDPGFGTQGSAAAGRSDDFPRNRPDASNFYPVFPCADGYVRICLLAKRQWRGMFEWLGEPEEFADPKYDTIPARFAAADALHPLIEALFATRTRDQLVAEGATRGVPVGGVLSLGEVLTTEHFDVAGALADLEIATGVRARVPTGYVSIDGARVGIRTPAPEVGEHDAQPQATRETPAGEASGMRQRGTRPLDGLRVLDLGVIVFGAELSRQFADYGADVVKVENAKFPDGLRQSKRGAALAASVAWGHRNKRSLGLDLRSPEGGELFRRLVAEADVVLANFKPGTLASMGLSYDELAALNPRIIVSESSAFGSVGPWNNRLGYGPLVRAACGVSALWRYPGNEDLLCDGSTVYPDHIAAHVTAIAVLAALIQRTRTGRGAALEVAQADTALVQLGAQLVTESLRPGTVSAPGNSDPFAAPAGVFACAGDDEWCVVSVRDDDDWVRLCAAIGTPELADVPAFRTRAERIRNRVDVDAVLGEWLQTRSPAAAVAQLQAAGVPAGMMLRLPELLTDPHLAARDAYTVTHHALLPKALPTAARVARFSAISDPPLRQAPAAGQHSREICEELLNMTTAEVDRLVDDGILQPPVTDPPLGVAASTSR</sequence>
<dbReference type="InterPro" id="IPR044855">
    <property type="entry name" value="CoA-Trfase_III_dom3_sf"/>
</dbReference>